<organism evidence="2">
    <name type="scientific">bioreactor metagenome</name>
    <dbReference type="NCBI Taxonomy" id="1076179"/>
    <lineage>
        <taxon>unclassified sequences</taxon>
        <taxon>metagenomes</taxon>
        <taxon>ecological metagenomes</taxon>
    </lineage>
</organism>
<dbReference type="EC" id="2.8.1.7" evidence="2"/>
<protein>
    <submittedName>
        <fullName evidence="2">Putative cysteine desulfurase</fullName>
        <ecNumber evidence="2">2.8.1.7</ecNumber>
    </submittedName>
</protein>
<comment type="caution">
    <text evidence="2">The sequence shown here is derived from an EMBL/GenBank/DDBJ whole genome shotgun (WGS) entry which is preliminary data.</text>
</comment>
<dbReference type="InterPro" id="IPR000192">
    <property type="entry name" value="Aminotrans_V_dom"/>
</dbReference>
<dbReference type="Gene3D" id="3.90.1150.10">
    <property type="entry name" value="Aspartate Aminotransferase, domain 1"/>
    <property type="match status" value="1"/>
</dbReference>
<dbReference type="PANTHER" id="PTHR43586">
    <property type="entry name" value="CYSTEINE DESULFURASE"/>
    <property type="match status" value="1"/>
</dbReference>
<dbReference type="EMBL" id="VSSQ01028469">
    <property type="protein sequence ID" value="MPM78199.1"/>
    <property type="molecule type" value="Genomic_DNA"/>
</dbReference>
<accession>A0A645CMS3</accession>
<evidence type="ECO:0000259" key="1">
    <source>
        <dbReference type="Pfam" id="PF00266"/>
    </source>
</evidence>
<evidence type="ECO:0000313" key="2">
    <source>
        <dbReference type="EMBL" id="MPM78199.1"/>
    </source>
</evidence>
<dbReference type="GO" id="GO:0031071">
    <property type="term" value="F:cysteine desulfurase activity"/>
    <property type="evidence" value="ECO:0007669"/>
    <property type="project" value="UniProtKB-EC"/>
</dbReference>
<name>A0A645CMS3_9ZZZZ</name>
<proteinExistence type="predicted"/>
<reference evidence="2" key="1">
    <citation type="submission" date="2019-08" db="EMBL/GenBank/DDBJ databases">
        <authorList>
            <person name="Kucharzyk K."/>
            <person name="Murdoch R.W."/>
            <person name="Higgins S."/>
            <person name="Loffler F."/>
        </authorList>
    </citation>
    <scope>NUCLEOTIDE SEQUENCE</scope>
</reference>
<dbReference type="PANTHER" id="PTHR43586:SF4">
    <property type="entry name" value="ISOPENICILLIN N EPIMERASE"/>
    <property type="match status" value="1"/>
</dbReference>
<sequence length="174" mass="18747">MVLTDEFAAQIEPLLSGGTGSVSDTEQMPAFLPDRFESGTMNLPGIAGLHAALEYILETGTDRINQVEMELCSRFLAGVRALPGVRMVGVDGIQGRVATVSLDFSSMGLDNAVVSYRLDDEHGIMTRCGMHCAPRAHKTLGTFPQGTVRFAFGHKNTPDEVDSCLEALKDICKN</sequence>
<dbReference type="SUPFAM" id="SSF53383">
    <property type="entry name" value="PLP-dependent transferases"/>
    <property type="match status" value="1"/>
</dbReference>
<feature type="domain" description="Aminotransferase class V" evidence="1">
    <location>
        <begin position="4"/>
        <end position="162"/>
    </location>
</feature>
<dbReference type="InterPro" id="IPR015421">
    <property type="entry name" value="PyrdxlP-dep_Trfase_major"/>
</dbReference>
<dbReference type="Pfam" id="PF00266">
    <property type="entry name" value="Aminotran_5"/>
    <property type="match status" value="1"/>
</dbReference>
<dbReference type="InterPro" id="IPR015424">
    <property type="entry name" value="PyrdxlP-dep_Trfase"/>
</dbReference>
<gene>
    <name evidence="2" type="primary">csd_17</name>
    <name evidence="2" type="ORF">SDC9_125210</name>
</gene>
<keyword evidence="2" id="KW-0808">Transferase</keyword>
<dbReference type="Gene3D" id="3.40.640.10">
    <property type="entry name" value="Type I PLP-dependent aspartate aminotransferase-like (Major domain)"/>
    <property type="match status" value="1"/>
</dbReference>
<dbReference type="InterPro" id="IPR015422">
    <property type="entry name" value="PyrdxlP-dep_Trfase_small"/>
</dbReference>
<dbReference type="AlphaFoldDB" id="A0A645CMS3"/>